<organism evidence="1 2">
    <name type="scientific">Chryseobacterium angstadtii</name>
    <dbReference type="NCBI Taxonomy" id="558151"/>
    <lineage>
        <taxon>Bacteria</taxon>
        <taxon>Pseudomonadati</taxon>
        <taxon>Bacteroidota</taxon>
        <taxon>Flavobacteriia</taxon>
        <taxon>Flavobacteriales</taxon>
        <taxon>Weeksellaceae</taxon>
        <taxon>Chryseobacterium group</taxon>
        <taxon>Chryseobacterium</taxon>
    </lineage>
</organism>
<comment type="caution">
    <text evidence="1">The sequence shown here is derived from an EMBL/GenBank/DDBJ whole genome shotgun (WGS) entry which is preliminary data.</text>
</comment>
<reference evidence="1 2" key="1">
    <citation type="journal article" date="2013" name="Int. J. Syst. Evol. Microbiol.">
        <title>Chryseobacterium angstadtii sp. nov., isolated from a newt tank.</title>
        <authorList>
            <person name="Kirk K.E."/>
            <person name="Hoffman J.A."/>
            <person name="Smith K.A."/>
            <person name="Strahan B.L."/>
            <person name="Failor K.C."/>
            <person name="Krebs J.E."/>
            <person name="Gale A.N."/>
            <person name="Do T.D."/>
            <person name="Sontag T.C."/>
            <person name="Batties A.M."/>
            <person name="Mistiszyn K."/>
            <person name="Newman J.D."/>
        </authorList>
    </citation>
    <scope>NUCLEOTIDE SEQUENCE [LARGE SCALE GENOMIC DNA]</scope>
    <source>
        <strain evidence="1 2">KM</strain>
    </source>
</reference>
<dbReference type="RefSeq" id="WP_048506556.1">
    <property type="nucleotide sequence ID" value="NZ_LFND01000003.1"/>
</dbReference>
<name>A0A0J7IDW3_9FLAO</name>
<evidence type="ECO:0000313" key="2">
    <source>
        <dbReference type="Proteomes" id="UP000036261"/>
    </source>
</evidence>
<dbReference type="OrthoDB" id="1269134at2"/>
<gene>
    <name evidence="1" type="ORF">ACM46_10280</name>
</gene>
<keyword evidence="2" id="KW-1185">Reference proteome</keyword>
<dbReference type="AlphaFoldDB" id="A0A0J7IDW3"/>
<dbReference type="STRING" id="558151.ACM46_10280"/>
<dbReference type="PATRIC" id="fig|558151.6.peg.2169"/>
<protein>
    <submittedName>
        <fullName evidence="1">Uncharacterized protein</fullName>
    </submittedName>
</protein>
<dbReference type="Proteomes" id="UP000036261">
    <property type="component" value="Unassembled WGS sequence"/>
</dbReference>
<sequence length="78" mass="9383">MSGKKLLEQKEWQYYIYEEDSRMIVSVPIAHPAPGFDIIYTLNESEKEKYRQTGIKALEDRIEDMKVNFSNYEMNSWR</sequence>
<proteinExistence type="predicted"/>
<accession>A0A0J7IDW3</accession>
<evidence type="ECO:0000313" key="1">
    <source>
        <dbReference type="EMBL" id="KMQ64628.1"/>
    </source>
</evidence>
<dbReference type="EMBL" id="LFND01000003">
    <property type="protein sequence ID" value="KMQ64628.1"/>
    <property type="molecule type" value="Genomic_DNA"/>
</dbReference>